<dbReference type="Gene3D" id="3.40.190.10">
    <property type="entry name" value="Periplasmic binding protein-like II"/>
    <property type="match status" value="2"/>
</dbReference>
<protein>
    <recommendedName>
        <fullName evidence="1">DUF3502 domain-containing protein</fullName>
    </recommendedName>
</protein>
<feature type="domain" description="DUF3502" evidence="1">
    <location>
        <begin position="223"/>
        <end position="288"/>
    </location>
</feature>
<sequence>MIDPEGNFVAYDGLGESGTTGIISIFPGNGSTITDLYETDIYESTVQQMNEWYEAGYVDKDAATKDPTQESDVKAGTTFGYFKLVSGGSAGASMVEQSTGRDMTVIELADAIINTGSIRKFTWAVPQSATEPEAAVKFLNLLYTDADIVNLLTWGIEGAHYQTLDDGTIDFMPGEDATSCGYYIGDFSSIIGNGFLAKVRAGQPADYREQTLKLNQNAILSDYLGFGIDTSAATNTLTALTNVVSEFNPSLLAGVSGPDQIPAFIEKLKAADIDNYVATMQQQLDAWIEENQTSQN</sequence>
<proteinExistence type="predicted"/>
<gene>
    <name evidence="2" type="ORF">HNP82_002721</name>
</gene>
<dbReference type="Proteomes" id="UP000543642">
    <property type="component" value="Unassembled WGS sequence"/>
</dbReference>
<reference evidence="2 3" key="1">
    <citation type="submission" date="2020-08" db="EMBL/GenBank/DDBJ databases">
        <title>Genomic Encyclopedia of Type Strains, Phase IV (KMG-IV): sequencing the most valuable type-strain genomes for metagenomic binning, comparative biology and taxonomic classification.</title>
        <authorList>
            <person name="Goeker M."/>
        </authorList>
    </citation>
    <scope>NUCLEOTIDE SEQUENCE [LARGE SCALE GENOMIC DNA]</scope>
    <source>
        <strain evidence="2 3">DSM 106146</strain>
    </source>
</reference>
<evidence type="ECO:0000313" key="3">
    <source>
        <dbReference type="Proteomes" id="UP000543642"/>
    </source>
</evidence>
<evidence type="ECO:0000313" key="2">
    <source>
        <dbReference type="EMBL" id="MBB5265575.1"/>
    </source>
</evidence>
<dbReference type="SUPFAM" id="SSF53850">
    <property type="entry name" value="Periplasmic binding protein-like II"/>
    <property type="match status" value="1"/>
</dbReference>
<dbReference type="Pfam" id="PF12010">
    <property type="entry name" value="DUF3502"/>
    <property type="match status" value="1"/>
</dbReference>
<dbReference type="RefSeq" id="WP_183775541.1">
    <property type="nucleotide sequence ID" value="NZ_JACHFW010000012.1"/>
</dbReference>
<organism evidence="2 3">
    <name type="scientific">Catenibacillus scindens</name>
    <dbReference type="NCBI Taxonomy" id="673271"/>
    <lineage>
        <taxon>Bacteria</taxon>
        <taxon>Bacillati</taxon>
        <taxon>Bacillota</taxon>
        <taxon>Clostridia</taxon>
        <taxon>Lachnospirales</taxon>
        <taxon>Lachnospiraceae</taxon>
        <taxon>Catenibacillus</taxon>
    </lineage>
</organism>
<dbReference type="AlphaFoldDB" id="A0A7W8HC59"/>
<name>A0A7W8HC59_9FIRM</name>
<dbReference type="EMBL" id="JACHFW010000012">
    <property type="protein sequence ID" value="MBB5265575.1"/>
    <property type="molecule type" value="Genomic_DNA"/>
</dbReference>
<dbReference type="InterPro" id="IPR022627">
    <property type="entry name" value="DUF3502"/>
</dbReference>
<evidence type="ECO:0000259" key="1">
    <source>
        <dbReference type="Pfam" id="PF12010"/>
    </source>
</evidence>
<comment type="caution">
    <text evidence="2">The sequence shown here is derived from an EMBL/GenBank/DDBJ whole genome shotgun (WGS) entry which is preliminary data.</text>
</comment>
<accession>A0A7W8HC59</accession>
<keyword evidence="3" id="KW-1185">Reference proteome</keyword>